<dbReference type="Proteomes" id="UP000299102">
    <property type="component" value="Unassembled WGS sequence"/>
</dbReference>
<feature type="region of interest" description="Disordered" evidence="1">
    <location>
        <begin position="61"/>
        <end position="80"/>
    </location>
</feature>
<evidence type="ECO:0000313" key="3">
    <source>
        <dbReference type="Proteomes" id="UP000299102"/>
    </source>
</evidence>
<organism evidence="2 3">
    <name type="scientific">Eumeta variegata</name>
    <name type="common">Bagworm moth</name>
    <name type="synonym">Eumeta japonica</name>
    <dbReference type="NCBI Taxonomy" id="151549"/>
    <lineage>
        <taxon>Eukaryota</taxon>
        <taxon>Metazoa</taxon>
        <taxon>Ecdysozoa</taxon>
        <taxon>Arthropoda</taxon>
        <taxon>Hexapoda</taxon>
        <taxon>Insecta</taxon>
        <taxon>Pterygota</taxon>
        <taxon>Neoptera</taxon>
        <taxon>Endopterygota</taxon>
        <taxon>Lepidoptera</taxon>
        <taxon>Glossata</taxon>
        <taxon>Ditrysia</taxon>
        <taxon>Tineoidea</taxon>
        <taxon>Psychidae</taxon>
        <taxon>Oiketicinae</taxon>
        <taxon>Eumeta</taxon>
    </lineage>
</organism>
<accession>A0A4C1UXQ7</accession>
<reference evidence="2 3" key="1">
    <citation type="journal article" date="2019" name="Commun. Biol.">
        <title>The bagworm genome reveals a unique fibroin gene that provides high tensile strength.</title>
        <authorList>
            <person name="Kono N."/>
            <person name="Nakamura H."/>
            <person name="Ohtoshi R."/>
            <person name="Tomita M."/>
            <person name="Numata K."/>
            <person name="Arakawa K."/>
        </authorList>
    </citation>
    <scope>NUCLEOTIDE SEQUENCE [LARGE SCALE GENOMIC DNA]</scope>
</reference>
<dbReference type="AlphaFoldDB" id="A0A4C1UXQ7"/>
<dbReference type="EMBL" id="BGZK01000234">
    <property type="protein sequence ID" value="GBP30554.1"/>
    <property type="molecule type" value="Genomic_DNA"/>
</dbReference>
<evidence type="ECO:0000313" key="2">
    <source>
        <dbReference type="EMBL" id="GBP30554.1"/>
    </source>
</evidence>
<sequence length="80" mass="9093">MRAQRPRGGFYSERRERYRGNSRSRRVPTRATCAEQLLAAAGGGLCGARGDTRRPRVRTVNNRRGRRAHAATPRPCNCRR</sequence>
<protein>
    <submittedName>
        <fullName evidence="2">Uncharacterized protein</fullName>
    </submittedName>
</protein>
<gene>
    <name evidence="2" type="ORF">EVAR_94734_1</name>
</gene>
<feature type="region of interest" description="Disordered" evidence="1">
    <location>
        <begin position="1"/>
        <end position="29"/>
    </location>
</feature>
<proteinExistence type="predicted"/>
<name>A0A4C1UXQ7_EUMVA</name>
<comment type="caution">
    <text evidence="2">The sequence shown here is derived from an EMBL/GenBank/DDBJ whole genome shotgun (WGS) entry which is preliminary data.</text>
</comment>
<evidence type="ECO:0000256" key="1">
    <source>
        <dbReference type="SAM" id="MobiDB-lite"/>
    </source>
</evidence>
<keyword evidence="3" id="KW-1185">Reference proteome</keyword>